<feature type="transmembrane region" description="Helical" evidence="6">
    <location>
        <begin position="175"/>
        <end position="198"/>
    </location>
</feature>
<keyword evidence="7" id="KW-0732">Signal</keyword>
<dbReference type="GO" id="GO:0009744">
    <property type="term" value="P:response to sucrose"/>
    <property type="evidence" value="ECO:0007669"/>
    <property type="project" value="UniProtKB-ARBA"/>
</dbReference>
<name>A0A2P6VD17_9CHLO</name>
<evidence type="ECO:0000256" key="5">
    <source>
        <dbReference type="PIRSR" id="PIRSR604254-1"/>
    </source>
</evidence>
<keyword evidence="3 6" id="KW-1133">Transmembrane helix</keyword>
<dbReference type="Proteomes" id="UP000239649">
    <property type="component" value="Unassembled WGS sequence"/>
</dbReference>
<organism evidence="8 9">
    <name type="scientific">Micractinium conductrix</name>
    <dbReference type="NCBI Taxonomy" id="554055"/>
    <lineage>
        <taxon>Eukaryota</taxon>
        <taxon>Viridiplantae</taxon>
        <taxon>Chlorophyta</taxon>
        <taxon>core chlorophytes</taxon>
        <taxon>Trebouxiophyceae</taxon>
        <taxon>Chlorellales</taxon>
        <taxon>Chlorellaceae</taxon>
        <taxon>Chlorella clade</taxon>
        <taxon>Micractinium</taxon>
    </lineage>
</organism>
<sequence length="209" mass="22329">MHHYAAFVALAIGIMLILEAQSPRARLGCIIYTLSTTAMFGASAAYHRPNWPPGPRVLLRRLDHACIFLLIAGTNTPLALVALQPAQATRLLSLVWGGAAVGMAQCLFFAHAPKALAASLYVALGWAVLPFVGQYQEVLSSLDVALVVAGGVIYSFGAVVYALRRPDPYPTFFGYHEIFHSLVTLAALLHFAAVYRVVNGPLGAGLKAD</sequence>
<dbReference type="Pfam" id="PF03006">
    <property type="entry name" value="HlyIII"/>
    <property type="match status" value="1"/>
</dbReference>
<dbReference type="GO" id="GO:0016020">
    <property type="term" value="C:membrane"/>
    <property type="evidence" value="ECO:0007669"/>
    <property type="project" value="UniProtKB-SubCell"/>
</dbReference>
<dbReference type="OrthoDB" id="186812at2759"/>
<dbReference type="PANTHER" id="PTHR20855">
    <property type="entry name" value="ADIPOR/PROGESTIN RECEPTOR-RELATED"/>
    <property type="match status" value="1"/>
</dbReference>
<accession>A0A2P6VD17</accession>
<feature type="transmembrane region" description="Helical" evidence="6">
    <location>
        <begin position="30"/>
        <end position="46"/>
    </location>
</feature>
<evidence type="ECO:0000256" key="3">
    <source>
        <dbReference type="ARBA" id="ARBA00022989"/>
    </source>
</evidence>
<evidence type="ECO:0000256" key="2">
    <source>
        <dbReference type="ARBA" id="ARBA00022692"/>
    </source>
</evidence>
<proteinExistence type="predicted"/>
<dbReference type="PANTHER" id="PTHR20855:SF3">
    <property type="entry name" value="LD03007P"/>
    <property type="match status" value="1"/>
</dbReference>
<evidence type="ECO:0000256" key="4">
    <source>
        <dbReference type="ARBA" id="ARBA00023136"/>
    </source>
</evidence>
<gene>
    <name evidence="8" type="ORF">C2E20_4774</name>
</gene>
<comment type="caution">
    <text evidence="8">The sequence shown here is derived from an EMBL/GenBank/DDBJ whole genome shotgun (WGS) entry which is preliminary data.</text>
</comment>
<evidence type="ECO:0000313" key="9">
    <source>
        <dbReference type="Proteomes" id="UP000239649"/>
    </source>
</evidence>
<feature type="signal peptide" evidence="7">
    <location>
        <begin position="1"/>
        <end position="20"/>
    </location>
</feature>
<keyword evidence="5" id="KW-0862">Zinc</keyword>
<feature type="transmembrane region" description="Helical" evidence="6">
    <location>
        <begin position="91"/>
        <end position="110"/>
    </location>
</feature>
<keyword evidence="9" id="KW-1185">Reference proteome</keyword>
<comment type="subcellular location">
    <subcellularLocation>
        <location evidence="1">Membrane</location>
        <topology evidence="1">Multi-pass membrane protein</topology>
    </subcellularLocation>
</comment>
<dbReference type="GO" id="GO:0046872">
    <property type="term" value="F:metal ion binding"/>
    <property type="evidence" value="ECO:0007669"/>
    <property type="project" value="UniProtKB-KW"/>
</dbReference>
<feature type="transmembrane region" description="Helical" evidence="6">
    <location>
        <begin position="115"/>
        <end position="132"/>
    </location>
</feature>
<evidence type="ECO:0000313" key="8">
    <source>
        <dbReference type="EMBL" id="PSC71985.1"/>
    </source>
</evidence>
<dbReference type="EMBL" id="LHPF02000012">
    <property type="protein sequence ID" value="PSC71985.1"/>
    <property type="molecule type" value="Genomic_DNA"/>
</dbReference>
<dbReference type="AlphaFoldDB" id="A0A2P6VD17"/>
<keyword evidence="4 6" id="KW-0472">Membrane</keyword>
<feature type="transmembrane region" description="Helical" evidence="6">
    <location>
        <begin position="144"/>
        <end position="163"/>
    </location>
</feature>
<keyword evidence="2 6" id="KW-0812">Transmembrane</keyword>
<protein>
    <submittedName>
        <fullName evidence="8">Hemolysin III</fullName>
    </submittedName>
</protein>
<evidence type="ECO:0000256" key="1">
    <source>
        <dbReference type="ARBA" id="ARBA00004141"/>
    </source>
</evidence>
<dbReference type="InterPro" id="IPR004254">
    <property type="entry name" value="AdipoR/HlyIII-related"/>
</dbReference>
<feature type="chain" id="PRO_5015134061" evidence="7">
    <location>
        <begin position="21"/>
        <end position="209"/>
    </location>
</feature>
<feature type="transmembrane region" description="Helical" evidence="6">
    <location>
        <begin position="67"/>
        <end position="85"/>
    </location>
</feature>
<reference evidence="8 9" key="1">
    <citation type="journal article" date="2018" name="Plant J.">
        <title>Genome sequences of Chlorella sorokiniana UTEX 1602 and Micractinium conductrix SAG 241.80: implications to maltose excretion by a green alga.</title>
        <authorList>
            <person name="Arriola M.B."/>
            <person name="Velmurugan N."/>
            <person name="Zhang Y."/>
            <person name="Plunkett M.H."/>
            <person name="Hondzo H."/>
            <person name="Barney B.M."/>
        </authorList>
    </citation>
    <scope>NUCLEOTIDE SEQUENCE [LARGE SCALE GENOMIC DNA]</scope>
    <source>
        <strain evidence="8 9">SAG 241.80</strain>
    </source>
</reference>
<feature type="binding site" evidence="5">
    <location>
        <position position="176"/>
    </location>
    <ligand>
        <name>Zn(2+)</name>
        <dbReference type="ChEBI" id="CHEBI:29105"/>
    </ligand>
</feature>
<evidence type="ECO:0000256" key="7">
    <source>
        <dbReference type="SAM" id="SignalP"/>
    </source>
</evidence>
<feature type="binding site" evidence="5">
    <location>
        <position position="180"/>
    </location>
    <ligand>
        <name>Zn(2+)</name>
        <dbReference type="ChEBI" id="CHEBI:29105"/>
    </ligand>
</feature>
<evidence type="ECO:0000256" key="6">
    <source>
        <dbReference type="SAM" id="Phobius"/>
    </source>
</evidence>
<feature type="binding site" evidence="5">
    <location>
        <position position="47"/>
    </location>
    <ligand>
        <name>Zn(2+)</name>
        <dbReference type="ChEBI" id="CHEBI:29105"/>
    </ligand>
</feature>
<keyword evidence="5" id="KW-0479">Metal-binding</keyword>